<protein>
    <recommendedName>
        <fullName evidence="3">Glycoside hydrolase family 3 C-terminal domain-containing protein</fullName>
    </recommendedName>
</protein>
<dbReference type="GO" id="GO:0009254">
    <property type="term" value="P:peptidoglycan turnover"/>
    <property type="evidence" value="ECO:0007669"/>
    <property type="project" value="TreeGrafter"/>
</dbReference>
<evidence type="ECO:0000313" key="4">
    <source>
        <dbReference type="EMBL" id="TMI97899.1"/>
    </source>
</evidence>
<proteinExistence type="inferred from homology"/>
<accession>A0A537KQ67</accession>
<comment type="caution">
    <text evidence="4">The sequence shown here is derived from an EMBL/GenBank/DDBJ whole genome shotgun (WGS) entry which is preliminary data.</text>
</comment>
<dbReference type="AlphaFoldDB" id="A0A537KQ67"/>
<feature type="non-terminal residue" evidence="4">
    <location>
        <position position="1"/>
    </location>
</feature>
<dbReference type="EMBL" id="VBAL01000193">
    <property type="protein sequence ID" value="TMI97899.1"/>
    <property type="molecule type" value="Genomic_DNA"/>
</dbReference>
<dbReference type="InterPro" id="IPR002772">
    <property type="entry name" value="Glyco_hydro_3_C"/>
</dbReference>
<dbReference type="Gene3D" id="3.40.50.1700">
    <property type="entry name" value="Glycoside hydrolase family 3 C-terminal domain"/>
    <property type="match status" value="1"/>
</dbReference>
<dbReference type="Pfam" id="PF01915">
    <property type="entry name" value="Glyco_hydro_3_C"/>
    <property type="match status" value="1"/>
</dbReference>
<name>A0A537KQ67_9BACT</name>
<gene>
    <name evidence="4" type="ORF">E6H01_12890</name>
</gene>
<dbReference type="GO" id="GO:0005975">
    <property type="term" value="P:carbohydrate metabolic process"/>
    <property type="evidence" value="ECO:0007669"/>
    <property type="project" value="InterPro"/>
</dbReference>
<reference evidence="4 5" key="1">
    <citation type="journal article" date="2019" name="Nat. Microbiol.">
        <title>Mediterranean grassland soil C-N compound turnover is dependent on rainfall and depth, and is mediated by genomically divergent microorganisms.</title>
        <authorList>
            <person name="Diamond S."/>
            <person name="Andeer P.F."/>
            <person name="Li Z."/>
            <person name="Crits-Christoph A."/>
            <person name="Burstein D."/>
            <person name="Anantharaman K."/>
            <person name="Lane K.R."/>
            <person name="Thomas B.C."/>
            <person name="Pan C."/>
            <person name="Northen T.R."/>
            <person name="Banfield J.F."/>
        </authorList>
    </citation>
    <scope>NUCLEOTIDE SEQUENCE [LARGE SCALE GENOMIC DNA]</scope>
    <source>
        <strain evidence="4">NP_4</strain>
    </source>
</reference>
<keyword evidence="2" id="KW-0378">Hydrolase</keyword>
<dbReference type="InterPro" id="IPR036881">
    <property type="entry name" value="Glyco_hydro_3_C_sf"/>
</dbReference>
<dbReference type="PANTHER" id="PTHR30480:SF13">
    <property type="entry name" value="BETA-HEXOSAMINIDASE"/>
    <property type="match status" value="1"/>
</dbReference>
<dbReference type="GO" id="GO:0004553">
    <property type="term" value="F:hydrolase activity, hydrolyzing O-glycosyl compounds"/>
    <property type="evidence" value="ECO:0007669"/>
    <property type="project" value="InterPro"/>
</dbReference>
<evidence type="ECO:0000256" key="1">
    <source>
        <dbReference type="ARBA" id="ARBA00005336"/>
    </source>
</evidence>
<dbReference type="PANTHER" id="PTHR30480">
    <property type="entry name" value="BETA-HEXOSAMINIDASE-RELATED"/>
    <property type="match status" value="1"/>
</dbReference>
<organism evidence="4 5">
    <name type="scientific">Candidatus Segetimicrobium genomatis</name>
    <dbReference type="NCBI Taxonomy" id="2569760"/>
    <lineage>
        <taxon>Bacteria</taxon>
        <taxon>Bacillati</taxon>
        <taxon>Candidatus Sysuimicrobiota</taxon>
        <taxon>Candidatus Sysuimicrobiia</taxon>
        <taxon>Candidatus Sysuimicrobiales</taxon>
        <taxon>Candidatus Segetimicrobiaceae</taxon>
        <taxon>Candidatus Segetimicrobium</taxon>
    </lineage>
</organism>
<sequence>PAHREIERRVAEDAVVLVQNRGGIVPLNGARAQRIVVLSATDPEGYRRMAAGRGIGPNVVERPSDVASMEIRRRHPDTVSLSVGDGEWETQAGRLAGASAIVVVTEKFPLAGFDFPDESQHRLIRWLLSKRSAPVIVLACRDPYELAQFRDVDAYVCAVGYRPACVRAAVGVLLGDIAPRGRLPVSIPGLYAVGDGVSTSTRSP</sequence>
<evidence type="ECO:0000259" key="3">
    <source>
        <dbReference type="Pfam" id="PF01915"/>
    </source>
</evidence>
<dbReference type="InterPro" id="IPR050226">
    <property type="entry name" value="NagZ_Beta-hexosaminidase"/>
</dbReference>
<evidence type="ECO:0000313" key="5">
    <source>
        <dbReference type="Proteomes" id="UP000319353"/>
    </source>
</evidence>
<comment type="similarity">
    <text evidence="1">Belongs to the glycosyl hydrolase 3 family.</text>
</comment>
<evidence type="ECO:0000256" key="2">
    <source>
        <dbReference type="ARBA" id="ARBA00022801"/>
    </source>
</evidence>
<dbReference type="Proteomes" id="UP000319353">
    <property type="component" value="Unassembled WGS sequence"/>
</dbReference>
<feature type="domain" description="Glycoside hydrolase family 3 C-terminal" evidence="3">
    <location>
        <begin position="15"/>
        <end position="188"/>
    </location>
</feature>
<dbReference type="SUPFAM" id="SSF52279">
    <property type="entry name" value="Beta-D-glucan exohydrolase, C-terminal domain"/>
    <property type="match status" value="1"/>
</dbReference>